<dbReference type="Proteomes" id="UP001184861">
    <property type="component" value="Unassembled WGS sequence"/>
</dbReference>
<dbReference type="RefSeq" id="WP_202271212.1">
    <property type="nucleotide sequence ID" value="NZ_JAVDQY010000007.1"/>
</dbReference>
<name>A0AAE3YB98_9FLAO</name>
<dbReference type="InterPro" id="IPR001296">
    <property type="entry name" value="Glyco_trans_1"/>
</dbReference>
<evidence type="ECO:0000259" key="2">
    <source>
        <dbReference type="Pfam" id="PF00534"/>
    </source>
</evidence>
<dbReference type="EMBL" id="JAVDQY010000007">
    <property type="protein sequence ID" value="MDR6529018.1"/>
    <property type="molecule type" value="Genomic_DNA"/>
</dbReference>
<evidence type="ECO:0000256" key="1">
    <source>
        <dbReference type="ARBA" id="ARBA00022679"/>
    </source>
</evidence>
<sequence length="350" mass="40345">MISRKIYFVCPTNPHPSGGVKQIYRMVDILNKNGFDAAVIHKKADQRETWFPNNTKVVHNPYLFKLIKYLDKKKLSISKKLKLMYLKKISFSIETDSILVFPEIYSSINKIEPFTKKVIFNQNCYYTFNGFPLGSSAEDFPYNKKNTLETIVVSEDSKNYIQTAFPNTSVHRIRLGINASIFNFSENKEKIIAFMPRKLSEDSTQIINIFQSRNNNSDWKIMPIDNKSENEVAEILKKAAIFLSFNHKEGFGLPPVEAMSCGCYVIGYRGQAGKEYFNSEFSAPVEDGNILEFVLKIEEATKVYDRNPHEIINKGRIASEFVLANYTISNEEKDIINIWNDIMTRAEEQE</sequence>
<evidence type="ECO:0000313" key="3">
    <source>
        <dbReference type="EMBL" id="MDR6529018.1"/>
    </source>
</evidence>
<feature type="domain" description="Glycosyl transferase family 1" evidence="2">
    <location>
        <begin position="225"/>
        <end position="314"/>
    </location>
</feature>
<protein>
    <submittedName>
        <fullName evidence="3">Glycosyltransferase involved in cell wall biosynthesis</fullName>
    </submittedName>
</protein>
<keyword evidence="1" id="KW-0808">Transferase</keyword>
<evidence type="ECO:0000313" key="4">
    <source>
        <dbReference type="Proteomes" id="UP001184861"/>
    </source>
</evidence>
<dbReference type="PANTHER" id="PTHR46401:SF2">
    <property type="entry name" value="GLYCOSYLTRANSFERASE WBBK-RELATED"/>
    <property type="match status" value="1"/>
</dbReference>
<comment type="caution">
    <text evidence="3">The sequence shown here is derived from an EMBL/GenBank/DDBJ whole genome shotgun (WGS) entry which is preliminary data.</text>
</comment>
<dbReference type="GO" id="GO:0009103">
    <property type="term" value="P:lipopolysaccharide biosynthetic process"/>
    <property type="evidence" value="ECO:0007669"/>
    <property type="project" value="TreeGrafter"/>
</dbReference>
<accession>A0AAE3YB98</accession>
<dbReference type="PANTHER" id="PTHR46401">
    <property type="entry name" value="GLYCOSYLTRANSFERASE WBBK-RELATED"/>
    <property type="match status" value="1"/>
</dbReference>
<proteinExistence type="predicted"/>
<dbReference type="GO" id="GO:0016757">
    <property type="term" value="F:glycosyltransferase activity"/>
    <property type="evidence" value="ECO:0007669"/>
    <property type="project" value="InterPro"/>
</dbReference>
<dbReference type="Gene3D" id="3.40.50.2000">
    <property type="entry name" value="Glycogen Phosphorylase B"/>
    <property type="match status" value="1"/>
</dbReference>
<dbReference type="AlphaFoldDB" id="A0AAE3YB98"/>
<organism evidence="3 4">
    <name type="scientific">Chryseobacterium rhizosphaerae</name>
    <dbReference type="NCBI Taxonomy" id="395937"/>
    <lineage>
        <taxon>Bacteria</taxon>
        <taxon>Pseudomonadati</taxon>
        <taxon>Bacteroidota</taxon>
        <taxon>Flavobacteriia</taxon>
        <taxon>Flavobacteriales</taxon>
        <taxon>Weeksellaceae</taxon>
        <taxon>Chryseobacterium group</taxon>
        <taxon>Chryseobacterium</taxon>
    </lineage>
</organism>
<gene>
    <name evidence="3" type="ORF">J2787_004459</name>
</gene>
<dbReference type="SUPFAM" id="SSF53756">
    <property type="entry name" value="UDP-Glycosyltransferase/glycogen phosphorylase"/>
    <property type="match status" value="1"/>
</dbReference>
<reference evidence="3" key="1">
    <citation type="submission" date="2023-07" db="EMBL/GenBank/DDBJ databases">
        <title>Sorghum-associated microbial communities from plants grown in Nebraska, USA.</title>
        <authorList>
            <person name="Schachtman D."/>
        </authorList>
    </citation>
    <scope>NUCLEOTIDE SEQUENCE</scope>
    <source>
        <strain evidence="3">DS2360</strain>
    </source>
</reference>
<dbReference type="Pfam" id="PF00534">
    <property type="entry name" value="Glycos_transf_1"/>
    <property type="match status" value="1"/>
</dbReference>